<name>A0A267MRC6_9FIRM</name>
<dbReference type="RefSeq" id="WP_095130563.1">
    <property type="nucleotide sequence ID" value="NZ_NIBG01000001.1"/>
</dbReference>
<accession>A0A267MRC6</accession>
<organism evidence="1 2">
    <name type="scientific">Anaeromicrobium sediminis</name>
    <dbReference type="NCBI Taxonomy" id="1478221"/>
    <lineage>
        <taxon>Bacteria</taxon>
        <taxon>Bacillati</taxon>
        <taxon>Bacillota</taxon>
        <taxon>Clostridia</taxon>
        <taxon>Peptostreptococcales</taxon>
        <taxon>Thermotaleaceae</taxon>
        <taxon>Anaeromicrobium</taxon>
    </lineage>
</organism>
<evidence type="ECO:0000313" key="2">
    <source>
        <dbReference type="Proteomes" id="UP000216024"/>
    </source>
</evidence>
<sequence>MEMLTIGKYKDGYIKATDYNESIHKKIYCPFCTKDLELACVQNRFFRAMTDEEGHDCGKKEPIYLYAEWIGRKIVEEISRPDGSMLITVDINKLDFFRKKQVNADLTNDMEQEDNIDNTKSYNRYKEYKEVFRDVVNTAVQMKRLIEKNSLDKLKKLTIKYKCGDKEFGIDDILKTVDQLNGKISGEYRFVLFKVENMKLSGGKLYINSYNTDGIKFTAALKYPSNENRLDIKKDDFVIAYGRLNYAYKYNRFYLNLMSDLSIDKMKRQSVESLFEGKTLEEFKMNNKSIKFKGNKLEESNASNELNKEESIKEKRIPYNKTDNSTNVKNIVRIDINRSRDNETNGIVIEINNRRAQKKQKPQKRCKRLSKGKRIVKSFINKLISIFTMKS</sequence>
<dbReference type="EMBL" id="NIBG01000001">
    <property type="protein sequence ID" value="PAB61290.1"/>
    <property type="molecule type" value="Genomic_DNA"/>
</dbReference>
<protein>
    <submittedName>
        <fullName evidence="1">Uncharacterized protein</fullName>
    </submittedName>
</protein>
<keyword evidence="2" id="KW-1185">Reference proteome</keyword>
<proteinExistence type="predicted"/>
<dbReference type="Proteomes" id="UP000216024">
    <property type="component" value="Unassembled WGS sequence"/>
</dbReference>
<dbReference type="AlphaFoldDB" id="A0A267MRC6"/>
<gene>
    <name evidence="1" type="ORF">CCE28_02340</name>
</gene>
<evidence type="ECO:0000313" key="1">
    <source>
        <dbReference type="EMBL" id="PAB61290.1"/>
    </source>
</evidence>
<reference evidence="1 2" key="1">
    <citation type="submission" date="2017-06" db="EMBL/GenBank/DDBJ databases">
        <title>Draft genome sequence of anaerobic fermentative bacterium Anaeromicrobium sediminis DY2726D isolated from West Pacific Ocean sediments.</title>
        <authorList>
            <person name="Zeng X."/>
        </authorList>
    </citation>
    <scope>NUCLEOTIDE SEQUENCE [LARGE SCALE GENOMIC DNA]</scope>
    <source>
        <strain evidence="1 2">DY2726D</strain>
    </source>
</reference>
<comment type="caution">
    <text evidence="1">The sequence shown here is derived from an EMBL/GenBank/DDBJ whole genome shotgun (WGS) entry which is preliminary data.</text>
</comment>
<dbReference type="OrthoDB" id="2082529at2"/>